<reference evidence="2 3" key="1">
    <citation type="journal article" date="2019" name="Sci. Rep.">
        <title>Orb-weaving spider Araneus ventricosus genome elucidates the spidroin gene catalogue.</title>
        <authorList>
            <person name="Kono N."/>
            <person name="Nakamura H."/>
            <person name="Ohtoshi R."/>
            <person name="Moran D.A.P."/>
            <person name="Shinohara A."/>
            <person name="Yoshida Y."/>
            <person name="Fujiwara M."/>
            <person name="Mori M."/>
            <person name="Tomita M."/>
            <person name="Arakawa K."/>
        </authorList>
    </citation>
    <scope>NUCLEOTIDE SEQUENCE [LARGE SCALE GENOMIC DNA]</scope>
</reference>
<sequence>MDAEMHNMKTRKVWSLVPAPPKEVKVVGCRWVYNLKKNNEGKAVRYKARLVAQGFSQRKGENYEETFSPVINFSLIRLFFAIFVNLLQWLHWQVDVNCAYLYAKLDETVYMRQPPGYKSKKYPDYVCKLDRALYGLKQSGRQGFTEIYSVLEKLGFTKLKWANGVFLKSKVILLLYVDDIVILGKTNEEIQMTVKLLANNFDLKIIGKTRTLLGIQFIEENNKVYLSQEHYITEVYNRYKKFLPPISSLPISKGSVYSKLQCPTTDEETKKMERYPYRSVIGCLAFIASRTRPDINYAVNFFFTVSIQSRSRPLERFDEIIGISTSYKKLQTRHRKHCRNFPNCILLHLWLWARIPQ</sequence>
<dbReference type="AlphaFoldDB" id="A0A4Y2MDX6"/>
<name>A0A4Y2MDX6_ARAVE</name>
<gene>
    <name evidence="2" type="primary">RE1_53</name>
    <name evidence="2" type="ORF">AVEN_201468_1</name>
</gene>
<comment type="caution">
    <text evidence="2">The sequence shown here is derived from an EMBL/GenBank/DDBJ whole genome shotgun (WGS) entry which is preliminary data.</text>
</comment>
<dbReference type="Proteomes" id="UP000499080">
    <property type="component" value="Unassembled WGS sequence"/>
</dbReference>
<dbReference type="OrthoDB" id="413361at2759"/>
<protein>
    <submittedName>
        <fullName evidence="2">Retrovirus-related Pol polyprotein from transposon RE1</fullName>
    </submittedName>
</protein>
<dbReference type="InterPro" id="IPR013103">
    <property type="entry name" value="RVT_2"/>
</dbReference>
<accession>A0A4Y2MDX6</accession>
<dbReference type="EMBL" id="BGPR01122661">
    <property type="protein sequence ID" value="GBN24803.1"/>
    <property type="molecule type" value="Genomic_DNA"/>
</dbReference>
<dbReference type="InterPro" id="IPR043502">
    <property type="entry name" value="DNA/RNA_pol_sf"/>
</dbReference>
<feature type="domain" description="Reverse transcriptase Ty1/copia-type" evidence="1">
    <location>
        <begin position="12"/>
        <end position="238"/>
    </location>
</feature>
<proteinExistence type="predicted"/>
<evidence type="ECO:0000259" key="1">
    <source>
        <dbReference type="Pfam" id="PF07727"/>
    </source>
</evidence>
<dbReference type="GO" id="GO:0071897">
    <property type="term" value="P:DNA biosynthetic process"/>
    <property type="evidence" value="ECO:0007669"/>
    <property type="project" value="UniProtKB-ARBA"/>
</dbReference>
<evidence type="ECO:0000313" key="2">
    <source>
        <dbReference type="EMBL" id="GBN24803.1"/>
    </source>
</evidence>
<dbReference type="Pfam" id="PF07727">
    <property type="entry name" value="RVT_2"/>
    <property type="match status" value="1"/>
</dbReference>
<evidence type="ECO:0000313" key="3">
    <source>
        <dbReference type="Proteomes" id="UP000499080"/>
    </source>
</evidence>
<organism evidence="2 3">
    <name type="scientific">Araneus ventricosus</name>
    <name type="common">Orbweaver spider</name>
    <name type="synonym">Epeira ventricosa</name>
    <dbReference type="NCBI Taxonomy" id="182803"/>
    <lineage>
        <taxon>Eukaryota</taxon>
        <taxon>Metazoa</taxon>
        <taxon>Ecdysozoa</taxon>
        <taxon>Arthropoda</taxon>
        <taxon>Chelicerata</taxon>
        <taxon>Arachnida</taxon>
        <taxon>Araneae</taxon>
        <taxon>Araneomorphae</taxon>
        <taxon>Entelegynae</taxon>
        <taxon>Araneoidea</taxon>
        <taxon>Araneidae</taxon>
        <taxon>Araneus</taxon>
    </lineage>
</organism>
<keyword evidence="3" id="KW-1185">Reference proteome</keyword>
<dbReference type="SUPFAM" id="SSF56672">
    <property type="entry name" value="DNA/RNA polymerases"/>
    <property type="match status" value="1"/>
</dbReference>